<keyword evidence="2 7" id="KW-0645">Protease</keyword>
<dbReference type="InterPro" id="IPR045090">
    <property type="entry name" value="Pept_M3A_M3B"/>
</dbReference>
<dbReference type="GO" id="GO:0004180">
    <property type="term" value="F:carboxypeptidase activity"/>
    <property type="evidence" value="ECO:0007669"/>
    <property type="project" value="TreeGrafter"/>
</dbReference>
<dbReference type="GO" id="GO:0004222">
    <property type="term" value="F:metalloendopeptidase activity"/>
    <property type="evidence" value="ECO:0007669"/>
    <property type="project" value="InterPro"/>
</dbReference>
<evidence type="ECO:0000256" key="4">
    <source>
        <dbReference type="ARBA" id="ARBA00022801"/>
    </source>
</evidence>
<dbReference type="Gene3D" id="3.40.390.10">
    <property type="entry name" value="Collagenase (Catalytic Domain)"/>
    <property type="match status" value="1"/>
</dbReference>
<protein>
    <submittedName>
        <fullName evidence="9">M3 family peptidase</fullName>
    </submittedName>
</protein>
<dbReference type="PANTHER" id="PTHR43660:SF1">
    <property type="entry name" value="DIPEPTIDYL CARBOXYPEPTIDASE"/>
    <property type="match status" value="1"/>
</dbReference>
<evidence type="ECO:0000256" key="3">
    <source>
        <dbReference type="ARBA" id="ARBA00022723"/>
    </source>
</evidence>
<gene>
    <name evidence="9" type="ORF">DZC73_07815</name>
</gene>
<keyword evidence="5 7" id="KW-0862">Zinc</keyword>
<accession>A0A3N7HV04</accession>
<keyword evidence="10" id="KW-1185">Reference proteome</keyword>
<proteinExistence type="inferred from homology"/>
<dbReference type="OrthoDB" id="9773538at2"/>
<evidence type="ECO:0000256" key="2">
    <source>
        <dbReference type="ARBA" id="ARBA00022670"/>
    </source>
</evidence>
<dbReference type="Proteomes" id="UP000267464">
    <property type="component" value="Unassembled WGS sequence"/>
</dbReference>
<dbReference type="InterPro" id="IPR024079">
    <property type="entry name" value="MetalloPept_cat_dom_sf"/>
</dbReference>
<dbReference type="InterPro" id="IPR001567">
    <property type="entry name" value="Pept_M3A_M3B_dom"/>
</dbReference>
<evidence type="ECO:0000256" key="7">
    <source>
        <dbReference type="RuleBase" id="RU003435"/>
    </source>
</evidence>
<dbReference type="RefSeq" id="WP_124539681.1">
    <property type="nucleotide sequence ID" value="NZ_QUSW01000002.1"/>
</dbReference>
<evidence type="ECO:0000256" key="6">
    <source>
        <dbReference type="ARBA" id="ARBA00023049"/>
    </source>
</evidence>
<dbReference type="InterPro" id="IPR024077">
    <property type="entry name" value="Neurolysin/TOP_dom2"/>
</dbReference>
<dbReference type="AlphaFoldDB" id="A0A3N7HV04"/>
<dbReference type="GO" id="GO:0005829">
    <property type="term" value="C:cytosol"/>
    <property type="evidence" value="ECO:0007669"/>
    <property type="project" value="TreeGrafter"/>
</dbReference>
<dbReference type="Pfam" id="PF01432">
    <property type="entry name" value="Peptidase_M3"/>
    <property type="match status" value="1"/>
</dbReference>
<reference evidence="9 10" key="1">
    <citation type="submission" date="2018-08" db="EMBL/GenBank/DDBJ databases">
        <authorList>
            <person name="Khan S.A."/>
            <person name="Jeon C.O."/>
            <person name="Chun B.H."/>
            <person name="Jeong S.E."/>
        </authorList>
    </citation>
    <scope>NUCLEOTIDE SEQUENCE [LARGE SCALE GENOMIC DNA]</scope>
    <source>
        <strain evidence="9 10">S-16</strain>
    </source>
</reference>
<dbReference type="Gene3D" id="1.10.1370.10">
    <property type="entry name" value="Neurolysin, domain 3"/>
    <property type="match status" value="1"/>
</dbReference>
<evidence type="ECO:0000259" key="8">
    <source>
        <dbReference type="Pfam" id="PF01432"/>
    </source>
</evidence>
<organism evidence="9 10">
    <name type="scientific">Piscinibacter terrae</name>
    <dbReference type="NCBI Taxonomy" id="2496871"/>
    <lineage>
        <taxon>Bacteria</taxon>
        <taxon>Pseudomonadati</taxon>
        <taxon>Pseudomonadota</taxon>
        <taxon>Betaproteobacteria</taxon>
        <taxon>Burkholderiales</taxon>
        <taxon>Sphaerotilaceae</taxon>
        <taxon>Piscinibacter</taxon>
    </lineage>
</organism>
<evidence type="ECO:0000313" key="10">
    <source>
        <dbReference type="Proteomes" id="UP000267464"/>
    </source>
</evidence>
<dbReference type="EMBL" id="QUSW01000002">
    <property type="protein sequence ID" value="RQP24781.1"/>
    <property type="molecule type" value="Genomic_DNA"/>
</dbReference>
<dbReference type="FunFam" id="3.40.390.10:FF:000009">
    <property type="entry name" value="Oligopeptidase A"/>
    <property type="match status" value="1"/>
</dbReference>
<dbReference type="GO" id="GO:0046872">
    <property type="term" value="F:metal ion binding"/>
    <property type="evidence" value="ECO:0007669"/>
    <property type="project" value="UniProtKB-UniRule"/>
</dbReference>
<comment type="cofactor">
    <cofactor evidence="7">
        <name>Zn(2+)</name>
        <dbReference type="ChEBI" id="CHEBI:29105"/>
    </cofactor>
    <text evidence="7">Binds 1 zinc ion.</text>
</comment>
<dbReference type="CDD" id="cd06456">
    <property type="entry name" value="M3A_DCP"/>
    <property type="match status" value="1"/>
</dbReference>
<name>A0A3N7HV04_9BURK</name>
<dbReference type="PANTHER" id="PTHR43660">
    <property type="entry name" value="DIPEPTIDYL CARBOXYPEPTIDASE"/>
    <property type="match status" value="1"/>
</dbReference>
<comment type="similarity">
    <text evidence="1 7">Belongs to the peptidase M3 family.</text>
</comment>
<dbReference type="GO" id="GO:0006508">
    <property type="term" value="P:proteolysis"/>
    <property type="evidence" value="ECO:0007669"/>
    <property type="project" value="UniProtKB-KW"/>
</dbReference>
<evidence type="ECO:0000256" key="1">
    <source>
        <dbReference type="ARBA" id="ARBA00006040"/>
    </source>
</evidence>
<comment type="caution">
    <text evidence="9">The sequence shown here is derived from an EMBL/GenBank/DDBJ whole genome shotgun (WGS) entry which is preliminary data.</text>
</comment>
<evidence type="ECO:0000256" key="5">
    <source>
        <dbReference type="ARBA" id="ARBA00022833"/>
    </source>
</evidence>
<evidence type="ECO:0000313" key="9">
    <source>
        <dbReference type="EMBL" id="RQP24781.1"/>
    </source>
</evidence>
<keyword evidence="6 7" id="KW-0482">Metalloprotease</keyword>
<dbReference type="SUPFAM" id="SSF55486">
    <property type="entry name" value="Metalloproteases ('zincins'), catalytic domain"/>
    <property type="match status" value="1"/>
</dbReference>
<keyword evidence="3 7" id="KW-0479">Metal-binding</keyword>
<keyword evidence="4 7" id="KW-0378">Hydrolase</keyword>
<feature type="domain" description="Peptidase M3A/M3B catalytic" evidence="8">
    <location>
        <begin position="232"/>
        <end position="681"/>
    </location>
</feature>
<sequence length="688" mass="76893">MTLATSNPLLATWDTPYGLPPFDRVKPEHFKPAFDAAFAEHRAELDAIASSPQPADFDNTVAAFDRAGRALARLDGLFYNLTSSETSPALQAVERELAAPVAAHNSAIYMHAALFKRIDGLHGKRHALGLNAEQVRLLERIHLDFVRAGAKLDAKAQARYAQVMERQAQLSTTFAQNVLADESGYRLLLRTEEDLAGLPDFVRAAARQAAVDRGIADAHVITLSRSHIVPFLTFSSRRDLREQAYKAWTTRGEHDGEHDNRPIAREILTLRREQVRLHGYANYADYGLADTMAGKASAVSDLLMKVWVPAKKALAEERTALKAMQLSLGESHEIEAWDWRYVAEKVRQVRYDLDEASVKPYFPLDRMVEAVFDCAQRLFGIRFVEQPQIKVYHPDVKVYEVRGASDQLVGVFLHDNFARPSKRSGAWMSSYRLQSRHGGQDVLPIVVNNNNFAKGAPGQPTLLSFDDARTLFHEFGHGLHGLLSNVSFERLSGTNVLRDFVELPSQIFENWLAEPEVLKKHARHYQSGEPIPDALVKRLEDARNFNQGYETIRYTASALVDMAIHSQEAAEAPDIVAFEAAELERIGMPRGVGMNHRLPHFQHLFSGSSYAAGYYVYLWAEVLDADGYDAFAEAGNPFDAQTAHRLRQFIYSSGNSLEPGKAFEAFRGRGPTVQAMLRKRGLLETAPG</sequence>
<dbReference type="InterPro" id="IPR034005">
    <property type="entry name" value="M3A_DCP"/>
</dbReference>
<reference evidence="9 10" key="2">
    <citation type="submission" date="2018-12" db="EMBL/GenBank/DDBJ databases">
        <title>Rhizobacter gummiphilus sp. nov., a rubber-degrading bacterium isolated from the soil of a botanical garden in Japan.</title>
        <authorList>
            <person name="Shunsuke S.S."/>
        </authorList>
    </citation>
    <scope>NUCLEOTIDE SEQUENCE [LARGE SCALE GENOMIC DNA]</scope>
    <source>
        <strain evidence="9 10">S-16</strain>
    </source>
</reference>